<evidence type="ECO:0000313" key="3">
    <source>
        <dbReference type="EMBL" id="MFC6084705.1"/>
    </source>
</evidence>
<dbReference type="InterPro" id="IPR008792">
    <property type="entry name" value="PQQD"/>
</dbReference>
<dbReference type="EMBL" id="JBHSRF010000047">
    <property type="protein sequence ID" value="MFC6084705.1"/>
    <property type="molecule type" value="Genomic_DNA"/>
</dbReference>
<dbReference type="InterPro" id="IPR041881">
    <property type="entry name" value="PqqD_sf"/>
</dbReference>
<keyword evidence="1" id="KW-1133">Transmembrane helix</keyword>
<feature type="transmembrane region" description="Helical" evidence="1">
    <location>
        <begin position="105"/>
        <end position="125"/>
    </location>
</feature>
<name>A0ABW1NNQ5_9ACTN</name>
<evidence type="ECO:0000259" key="2">
    <source>
        <dbReference type="Pfam" id="PF13471"/>
    </source>
</evidence>
<organism evidence="3 4">
    <name type="scientific">Sphaerisporangium aureirubrum</name>
    <dbReference type="NCBI Taxonomy" id="1544736"/>
    <lineage>
        <taxon>Bacteria</taxon>
        <taxon>Bacillati</taxon>
        <taxon>Actinomycetota</taxon>
        <taxon>Actinomycetes</taxon>
        <taxon>Streptosporangiales</taxon>
        <taxon>Streptosporangiaceae</taxon>
        <taxon>Sphaerisporangium</taxon>
    </lineage>
</organism>
<comment type="caution">
    <text evidence="3">The sequence shown here is derived from an EMBL/GenBank/DDBJ whole genome shotgun (WGS) entry which is preliminary data.</text>
</comment>
<dbReference type="RefSeq" id="WP_380758052.1">
    <property type="nucleotide sequence ID" value="NZ_JBHSRF010000047.1"/>
</dbReference>
<protein>
    <submittedName>
        <fullName evidence="3">Lasso peptide biosynthesis B2 protein</fullName>
    </submittedName>
</protein>
<keyword evidence="1" id="KW-0472">Membrane</keyword>
<keyword evidence="1" id="KW-0812">Transmembrane</keyword>
<dbReference type="Gene3D" id="1.10.10.1150">
    <property type="entry name" value="Coenzyme PQQ synthesis protein D (PqqD)"/>
    <property type="match status" value="1"/>
</dbReference>
<proteinExistence type="predicted"/>
<feature type="domain" description="Microcin J25-processing protein McjB C-terminal" evidence="2">
    <location>
        <begin position="124"/>
        <end position="214"/>
    </location>
</feature>
<reference evidence="4" key="1">
    <citation type="journal article" date="2019" name="Int. J. Syst. Evol. Microbiol.">
        <title>The Global Catalogue of Microorganisms (GCM) 10K type strain sequencing project: providing services to taxonomists for standard genome sequencing and annotation.</title>
        <authorList>
            <consortium name="The Broad Institute Genomics Platform"/>
            <consortium name="The Broad Institute Genome Sequencing Center for Infectious Disease"/>
            <person name="Wu L."/>
            <person name="Ma J."/>
        </authorList>
    </citation>
    <scope>NUCLEOTIDE SEQUENCE [LARGE SCALE GENOMIC DNA]</scope>
    <source>
        <strain evidence="4">JCM 30346</strain>
    </source>
</reference>
<evidence type="ECO:0000256" key="1">
    <source>
        <dbReference type="SAM" id="Phobius"/>
    </source>
</evidence>
<evidence type="ECO:0000313" key="4">
    <source>
        <dbReference type="Proteomes" id="UP001596137"/>
    </source>
</evidence>
<dbReference type="Proteomes" id="UP001596137">
    <property type="component" value="Unassembled WGS sequence"/>
</dbReference>
<dbReference type="NCBIfam" id="NF033537">
    <property type="entry name" value="lasso_biosyn_B2"/>
    <property type="match status" value="1"/>
</dbReference>
<dbReference type="InterPro" id="IPR032708">
    <property type="entry name" value="McjB_C"/>
</dbReference>
<keyword evidence="4" id="KW-1185">Reference proteome</keyword>
<sequence length="228" mass="25235">MRLRVTQHLYQHADAERGVIVIDPRSGECHAMNTSAATVWAALSAGDGFEGAVTVLQDRYPTESVERVRHDVAMLIEDMLQAGLITIEERDRTAGVRMASRPAGVPGPVGMLFLLLAVTLLALPFRVPHGLVRTVHRRGGKPLSSAQAERIVRSVRRAAARLPVRAACLEVSLASVLWAACKHRRLDWCLGVLFDPYSFHAWVETEGRRIETSEETLSEPSHYRVISI</sequence>
<dbReference type="Pfam" id="PF13471">
    <property type="entry name" value="Transglut_core3"/>
    <property type="match status" value="1"/>
</dbReference>
<accession>A0ABW1NNQ5</accession>
<dbReference type="InterPro" id="IPR053521">
    <property type="entry name" value="McjB-like"/>
</dbReference>
<dbReference type="Pfam" id="PF05402">
    <property type="entry name" value="PqqD"/>
    <property type="match status" value="1"/>
</dbReference>
<gene>
    <name evidence="3" type="ORF">ACFP1K_26335</name>
</gene>